<reference evidence="3 4" key="1">
    <citation type="submission" date="2017-12" db="EMBL/GenBank/DDBJ databases">
        <title>The genome sequence of Caulobacter flavus CGMCC1 15093.</title>
        <authorList>
            <person name="Gao J."/>
            <person name="Mao X."/>
            <person name="Sun J."/>
        </authorList>
    </citation>
    <scope>NUCLEOTIDE SEQUENCE [LARGE SCALE GENOMIC DNA]</scope>
    <source>
        <strain evidence="3 4">CGMCC1 15093</strain>
    </source>
</reference>
<dbReference type="InterPro" id="IPR023606">
    <property type="entry name" value="CoA-Trfase_III_dom_1_sf"/>
</dbReference>
<evidence type="ECO:0000313" key="3">
    <source>
        <dbReference type="EMBL" id="PLR18287.1"/>
    </source>
</evidence>
<dbReference type="AlphaFoldDB" id="A0A2N5CWU5"/>
<name>A0A2N5CWU5_9CAUL</name>
<evidence type="ECO:0000313" key="2">
    <source>
        <dbReference type="EMBL" id="AYV47444.1"/>
    </source>
</evidence>
<accession>A0A2N5CWU5</accession>
<protein>
    <submittedName>
        <fullName evidence="3">Formyl-CoA transferase</fullName>
    </submittedName>
</protein>
<dbReference type="InterPro" id="IPR050509">
    <property type="entry name" value="CoA-transferase_III"/>
</dbReference>
<dbReference type="Pfam" id="PF02515">
    <property type="entry name" value="CoA_transf_3"/>
    <property type="match status" value="1"/>
</dbReference>
<keyword evidence="1 3" id="KW-0808">Transferase</keyword>
<reference evidence="2 5" key="2">
    <citation type="submission" date="2018-01" db="EMBL/GenBank/DDBJ databases">
        <title>Complete genome sequence of Caulobacter flavus RHGG3.</title>
        <authorList>
            <person name="Yang E."/>
        </authorList>
    </citation>
    <scope>NUCLEOTIDE SEQUENCE [LARGE SCALE GENOMIC DNA]</scope>
    <source>
        <strain evidence="2 5">RHGG3</strain>
    </source>
</reference>
<organism evidence="3 4">
    <name type="scientific">Caulobacter flavus</name>
    <dbReference type="NCBI Taxonomy" id="1679497"/>
    <lineage>
        <taxon>Bacteria</taxon>
        <taxon>Pseudomonadati</taxon>
        <taxon>Pseudomonadota</taxon>
        <taxon>Alphaproteobacteria</taxon>
        <taxon>Caulobacterales</taxon>
        <taxon>Caulobacteraceae</taxon>
        <taxon>Caulobacter</taxon>
    </lineage>
</organism>
<dbReference type="InterPro" id="IPR044855">
    <property type="entry name" value="CoA-Trfase_III_dom3_sf"/>
</dbReference>
<gene>
    <name evidence="2" type="ORF">C1707_14885</name>
    <name evidence="3" type="ORF">CFHF_05880</name>
</gene>
<keyword evidence="5" id="KW-1185">Reference proteome</keyword>
<dbReference type="OrthoDB" id="7488526at2"/>
<dbReference type="PANTHER" id="PTHR48228:SF6">
    <property type="entry name" value="L-CARNITINE COA-TRANSFERASE"/>
    <property type="match status" value="1"/>
</dbReference>
<dbReference type="PANTHER" id="PTHR48228">
    <property type="entry name" value="SUCCINYL-COA--D-CITRAMALATE COA-TRANSFERASE"/>
    <property type="match status" value="1"/>
</dbReference>
<dbReference type="Proteomes" id="UP000234483">
    <property type="component" value="Unassembled WGS sequence"/>
</dbReference>
<evidence type="ECO:0000256" key="1">
    <source>
        <dbReference type="ARBA" id="ARBA00022679"/>
    </source>
</evidence>
<dbReference type="RefSeq" id="WP_101712096.1">
    <property type="nucleotide sequence ID" value="NZ_CP026100.1"/>
</dbReference>
<proteinExistence type="predicted"/>
<dbReference type="EMBL" id="CP026100">
    <property type="protein sequence ID" value="AYV47444.1"/>
    <property type="molecule type" value="Genomic_DNA"/>
</dbReference>
<dbReference type="GO" id="GO:0016740">
    <property type="term" value="F:transferase activity"/>
    <property type="evidence" value="ECO:0007669"/>
    <property type="project" value="UniProtKB-KW"/>
</dbReference>
<dbReference type="Gene3D" id="3.30.1540.10">
    <property type="entry name" value="formyl-coa transferase, domain 3"/>
    <property type="match status" value="1"/>
</dbReference>
<evidence type="ECO:0000313" key="5">
    <source>
        <dbReference type="Proteomes" id="UP000281192"/>
    </source>
</evidence>
<evidence type="ECO:0000313" key="4">
    <source>
        <dbReference type="Proteomes" id="UP000234483"/>
    </source>
</evidence>
<sequence length="397" mass="42764">MTVENTGPLKGLRVVEMGQLIAGPFCGQLLGDMGADVIKIEPPGKGDPMRDWGRGDYPLWWEVVARNKRTVSANLRVPEGQALARKLIATADILIENFRPGTLEGWGLSPEALHAENPGLIIVRVSGYGQTGPYADRAGFGGIGEAMGGWRHIVGDPDRAPSRMGISIGDALAATYGCLGALAALRHRDTTGQGQVVDSSLYEAVLQVMESLVPDYKVMGYIRERSGSVLPGIAPSNVYHCKDGDYLIAANQDTVFGRLCKAMDQPELAQHPDYVNHVNRGRNMKALDALIEAWTKTLTVDEVEAKMIEAGVPAGKIYRAPEMLADPHFAARESIVTLNHPRWGELPMQNVMPKLSRTPGVVRAIASQAVGQDNGAVWGELGISESELKTLAEQGVV</sequence>
<dbReference type="EMBL" id="PJRQ01000011">
    <property type="protein sequence ID" value="PLR18287.1"/>
    <property type="molecule type" value="Genomic_DNA"/>
</dbReference>
<dbReference type="KEGG" id="cfh:C1707_14885"/>
<dbReference type="InterPro" id="IPR003673">
    <property type="entry name" value="CoA-Trfase_fam_III"/>
</dbReference>
<dbReference type="Gene3D" id="3.40.50.10540">
    <property type="entry name" value="Crotonobetainyl-coa:carnitine coa-transferase, domain 1"/>
    <property type="match status" value="1"/>
</dbReference>
<dbReference type="SUPFAM" id="SSF89796">
    <property type="entry name" value="CoA-transferase family III (CaiB/BaiF)"/>
    <property type="match status" value="1"/>
</dbReference>
<dbReference type="Proteomes" id="UP000281192">
    <property type="component" value="Chromosome"/>
</dbReference>